<dbReference type="InterPro" id="IPR003439">
    <property type="entry name" value="ABC_transporter-like_ATP-bd"/>
</dbReference>
<dbReference type="PANTHER" id="PTHR42711:SF5">
    <property type="entry name" value="ABC TRANSPORTER ATP-BINDING PROTEIN NATA"/>
    <property type="match status" value="1"/>
</dbReference>
<dbReference type="Gene3D" id="3.40.50.300">
    <property type="entry name" value="P-loop containing nucleotide triphosphate hydrolases"/>
    <property type="match status" value="1"/>
</dbReference>
<evidence type="ECO:0000313" key="8">
    <source>
        <dbReference type="Proteomes" id="UP001055039"/>
    </source>
</evidence>
<dbReference type="InterPro" id="IPR003593">
    <property type="entry name" value="AAA+_ATPase"/>
</dbReference>
<proteinExistence type="inferred from homology"/>
<dbReference type="SMART" id="SM00382">
    <property type="entry name" value="AAA"/>
    <property type="match status" value="1"/>
</dbReference>
<accession>A0ABQ4UL63</accession>
<evidence type="ECO:0000256" key="2">
    <source>
        <dbReference type="ARBA" id="ARBA00022448"/>
    </source>
</evidence>
<dbReference type="InterPro" id="IPR050763">
    <property type="entry name" value="ABC_transporter_ATP-binding"/>
</dbReference>
<keyword evidence="2" id="KW-0813">Transport</keyword>
<evidence type="ECO:0000256" key="1">
    <source>
        <dbReference type="ARBA" id="ARBA00005417"/>
    </source>
</evidence>
<name>A0ABQ4UL63_9HYPH</name>
<dbReference type="SUPFAM" id="SSF52540">
    <property type="entry name" value="P-loop containing nucleoside triphosphate hydrolases"/>
    <property type="match status" value="1"/>
</dbReference>
<evidence type="ECO:0000313" key="7">
    <source>
        <dbReference type="EMBL" id="GJE66530.1"/>
    </source>
</evidence>
<sequence length="321" mass="33445">MRTEDTPLAAVEGAAFAYRGRAALHRLDLTLVRGTTLALLGPNGAGKTSLIRLLAGRLRPDAGSVRVLGGDPHADRATRRKIGFVPQEIALYPRLTVAENLDVFARLAGLKRDERCGAVAAAIGRCALLEVAGRVVATLSGGYQRRVNIAASLLASPDLILLDEPTQGVDLEARAAIHAVLAGLRAAGAGLVVSTHDFSEAERLADRVAILADGRIRLTGPLAALMRPLEAAPPEHEAVLEGAPDAAAEAALRRSGFAPLRGDARFWRADHGAAGGLDGAALLVALRANGVPAAEIRVRRPGLETLYRDALAEGPSLETAA</sequence>
<dbReference type="PROSITE" id="PS50893">
    <property type="entry name" value="ABC_TRANSPORTER_2"/>
    <property type="match status" value="1"/>
</dbReference>
<evidence type="ECO:0000256" key="4">
    <source>
        <dbReference type="ARBA" id="ARBA00022741"/>
    </source>
</evidence>
<dbReference type="CDD" id="cd03230">
    <property type="entry name" value="ABC_DR_subfamily_A"/>
    <property type="match status" value="1"/>
</dbReference>
<dbReference type="EMBL" id="BPRC01000015">
    <property type="protein sequence ID" value="GJE66530.1"/>
    <property type="molecule type" value="Genomic_DNA"/>
</dbReference>
<reference evidence="7" key="1">
    <citation type="journal article" date="2021" name="Front. Microbiol.">
        <title>Comprehensive Comparative Genomics and Phenotyping of Methylobacterium Species.</title>
        <authorList>
            <person name="Alessa O."/>
            <person name="Ogura Y."/>
            <person name="Fujitani Y."/>
            <person name="Takami H."/>
            <person name="Hayashi T."/>
            <person name="Sahin N."/>
            <person name="Tani A."/>
        </authorList>
    </citation>
    <scope>NUCLEOTIDE SEQUENCE</scope>
    <source>
        <strain evidence="7">NBRC 15686</strain>
    </source>
</reference>
<comment type="caution">
    <text evidence="7">The sequence shown here is derived from an EMBL/GenBank/DDBJ whole genome shotgun (WGS) entry which is preliminary data.</text>
</comment>
<comment type="similarity">
    <text evidence="1">Belongs to the ABC transporter superfamily.</text>
</comment>
<dbReference type="PANTHER" id="PTHR42711">
    <property type="entry name" value="ABC TRANSPORTER ATP-BINDING PROTEIN"/>
    <property type="match status" value="1"/>
</dbReference>
<dbReference type="GO" id="GO:0005524">
    <property type="term" value="F:ATP binding"/>
    <property type="evidence" value="ECO:0007669"/>
    <property type="project" value="UniProtKB-KW"/>
</dbReference>
<evidence type="ECO:0000256" key="3">
    <source>
        <dbReference type="ARBA" id="ARBA00022458"/>
    </source>
</evidence>
<feature type="domain" description="ABC transporter" evidence="6">
    <location>
        <begin position="1"/>
        <end position="238"/>
    </location>
</feature>
<organism evidence="7 8">
    <name type="scientific">Methylorubrum aminovorans</name>
    <dbReference type="NCBI Taxonomy" id="269069"/>
    <lineage>
        <taxon>Bacteria</taxon>
        <taxon>Pseudomonadati</taxon>
        <taxon>Pseudomonadota</taxon>
        <taxon>Alphaproteobacteria</taxon>
        <taxon>Hyphomicrobiales</taxon>
        <taxon>Methylobacteriaceae</taxon>
        <taxon>Methylorubrum</taxon>
    </lineage>
</organism>
<dbReference type="RefSeq" id="WP_373322720.1">
    <property type="nucleotide sequence ID" value="NZ_BAAADH010000093.1"/>
</dbReference>
<evidence type="ECO:0000259" key="6">
    <source>
        <dbReference type="PROSITE" id="PS50893"/>
    </source>
</evidence>
<protein>
    <submittedName>
        <fullName evidence="7">Vitamin B12 import ATP-binding protein BtuD</fullName>
    </submittedName>
</protein>
<keyword evidence="4" id="KW-0547">Nucleotide-binding</keyword>
<keyword evidence="5 7" id="KW-0067">ATP-binding</keyword>
<reference evidence="7" key="2">
    <citation type="submission" date="2021-08" db="EMBL/GenBank/DDBJ databases">
        <authorList>
            <person name="Tani A."/>
            <person name="Ola A."/>
            <person name="Ogura Y."/>
            <person name="Katsura K."/>
            <person name="Hayashi T."/>
        </authorList>
    </citation>
    <scope>NUCLEOTIDE SEQUENCE</scope>
    <source>
        <strain evidence="7">NBRC 15686</strain>
    </source>
</reference>
<keyword evidence="8" id="KW-1185">Reference proteome</keyword>
<gene>
    <name evidence="7" type="primary">btuD_5</name>
    <name evidence="7" type="ORF">LNAOJCKE_3750</name>
</gene>
<keyword evidence="3" id="KW-0536">Nodulation</keyword>
<dbReference type="InterPro" id="IPR027417">
    <property type="entry name" value="P-loop_NTPase"/>
</dbReference>
<evidence type="ECO:0000256" key="5">
    <source>
        <dbReference type="ARBA" id="ARBA00022840"/>
    </source>
</evidence>
<dbReference type="Pfam" id="PF00005">
    <property type="entry name" value="ABC_tran"/>
    <property type="match status" value="1"/>
</dbReference>
<dbReference type="Proteomes" id="UP001055039">
    <property type="component" value="Unassembled WGS sequence"/>
</dbReference>